<evidence type="ECO:0000313" key="2">
    <source>
        <dbReference type="Proteomes" id="UP000052268"/>
    </source>
</evidence>
<dbReference type="AlphaFoldDB" id="A0A0J7XXY6"/>
<name>A0A0J7XXY6_9SPHN</name>
<comment type="caution">
    <text evidence="1">The sequence shown here is derived from an EMBL/GenBank/DDBJ whole genome shotgun (WGS) entry which is preliminary data.</text>
</comment>
<gene>
    <name evidence="1" type="ORF">V474_15800</name>
</gene>
<organism evidence="1 2">
    <name type="scientific">Novosphingobium barchaimii LL02</name>
    <dbReference type="NCBI Taxonomy" id="1114963"/>
    <lineage>
        <taxon>Bacteria</taxon>
        <taxon>Pseudomonadati</taxon>
        <taxon>Pseudomonadota</taxon>
        <taxon>Alphaproteobacteria</taxon>
        <taxon>Sphingomonadales</taxon>
        <taxon>Sphingomonadaceae</taxon>
        <taxon>Novosphingobium</taxon>
    </lineage>
</organism>
<dbReference type="Proteomes" id="UP000052268">
    <property type="component" value="Unassembled WGS sequence"/>
</dbReference>
<evidence type="ECO:0000313" key="1">
    <source>
        <dbReference type="EMBL" id="KMS56399.1"/>
    </source>
</evidence>
<keyword evidence="2" id="KW-1185">Reference proteome</keyword>
<sequence>MAEAPLRSAMKWARDLPARTALRCANSAMFNPLLMQSHENALARHGPLAPSLSGADFRIVEDLRRDGIHITSLGSLGLPGSDEMMAAARSLSRDFAPEARRLAAEGQEFVIVPPSDIASRPEIFRWGLNERLLDIVESYLGLPAAYDGLQLIYTVADGKEAGPRRWHRDWEDRRTIKVAVYCNDVAAGGGPFQMIRRRDPRQGGVNGYRYMLADDAALTERLGAGYETDMVSCEGPAGTVIFCETAEHFHRGQPAHTVDRTALFHSYFARQPRHPFYCERSGISRRQIADLARPLNARQQACALWRRELPLPVRLIPPAGL</sequence>
<dbReference type="RefSeq" id="WP_059151253.1">
    <property type="nucleotide sequence ID" value="NZ_KQ130453.1"/>
</dbReference>
<evidence type="ECO:0008006" key="3">
    <source>
        <dbReference type="Google" id="ProtNLM"/>
    </source>
</evidence>
<dbReference type="SUPFAM" id="SSF51197">
    <property type="entry name" value="Clavaminate synthase-like"/>
    <property type="match status" value="1"/>
</dbReference>
<accession>A0A0J7XXY6</accession>
<protein>
    <recommendedName>
        <fullName evidence="3">Phytanoyl-CoA dioxygenase</fullName>
    </recommendedName>
</protein>
<dbReference type="OrthoDB" id="467001at2"/>
<proteinExistence type="predicted"/>
<reference evidence="1 2" key="1">
    <citation type="journal article" date="2015" name="G3 (Bethesda)">
        <title>Insights into Ongoing Evolution of the Hexachlorocyclohexane Catabolic Pathway from Comparative Genomics of Ten Sphingomonadaceae Strains.</title>
        <authorList>
            <person name="Pearce S.L."/>
            <person name="Oakeshott J.G."/>
            <person name="Pandey G."/>
        </authorList>
    </citation>
    <scope>NUCLEOTIDE SEQUENCE [LARGE SCALE GENOMIC DNA]</scope>
    <source>
        <strain evidence="1 2">LL02</strain>
    </source>
</reference>
<dbReference type="EMBL" id="JACU01000004">
    <property type="protein sequence ID" value="KMS56399.1"/>
    <property type="molecule type" value="Genomic_DNA"/>
</dbReference>
<dbReference type="Gene3D" id="2.60.120.620">
    <property type="entry name" value="q2cbj1_9rhob like domain"/>
    <property type="match status" value="1"/>
</dbReference>
<dbReference type="PATRIC" id="fig|1114963.3.peg.1989"/>